<reference evidence="3" key="1">
    <citation type="submission" date="2019-08" db="EMBL/GenBank/DDBJ databases">
        <authorList>
            <person name="Kucharzyk K."/>
            <person name="Murdoch R.W."/>
            <person name="Higgins S."/>
            <person name="Loffler F."/>
        </authorList>
    </citation>
    <scope>NUCLEOTIDE SEQUENCE</scope>
</reference>
<dbReference type="Pfam" id="PF19762">
    <property type="entry name" value="DUF6249"/>
    <property type="match status" value="1"/>
</dbReference>
<feature type="domain" description="DUF6249" evidence="2">
    <location>
        <begin position="20"/>
        <end position="126"/>
    </location>
</feature>
<keyword evidence="1" id="KW-1133">Transmembrane helix</keyword>
<keyword evidence="1" id="KW-0812">Transmembrane</keyword>
<feature type="transmembrane region" description="Helical" evidence="1">
    <location>
        <begin position="65"/>
        <end position="87"/>
    </location>
</feature>
<gene>
    <name evidence="3" type="ORF">SDC9_20302</name>
</gene>
<comment type="caution">
    <text evidence="3">The sequence shown here is derived from an EMBL/GenBank/DDBJ whole genome shotgun (WGS) entry which is preliminary data.</text>
</comment>
<dbReference type="EMBL" id="VSSQ01000080">
    <property type="protein sequence ID" value="MPL74490.1"/>
    <property type="molecule type" value="Genomic_DNA"/>
</dbReference>
<evidence type="ECO:0000256" key="1">
    <source>
        <dbReference type="SAM" id="Phobius"/>
    </source>
</evidence>
<protein>
    <recommendedName>
        <fullName evidence="2">DUF6249 domain-containing protein</fullName>
    </recommendedName>
</protein>
<accession>A0A644U6C8</accession>
<dbReference type="InterPro" id="IPR046216">
    <property type="entry name" value="DUF6249"/>
</dbReference>
<feature type="transmembrane region" description="Helical" evidence="1">
    <location>
        <begin position="107"/>
        <end position="127"/>
    </location>
</feature>
<organism evidence="3">
    <name type="scientific">bioreactor metagenome</name>
    <dbReference type="NCBI Taxonomy" id="1076179"/>
    <lineage>
        <taxon>unclassified sequences</taxon>
        <taxon>metagenomes</taxon>
        <taxon>ecological metagenomes</taxon>
    </lineage>
</organism>
<evidence type="ECO:0000259" key="2">
    <source>
        <dbReference type="Pfam" id="PF19762"/>
    </source>
</evidence>
<feature type="transmembrane region" description="Helical" evidence="1">
    <location>
        <begin position="6"/>
        <end position="25"/>
    </location>
</feature>
<evidence type="ECO:0000313" key="3">
    <source>
        <dbReference type="EMBL" id="MPL74490.1"/>
    </source>
</evidence>
<name>A0A644U6C8_9ZZZZ</name>
<sequence length="134" mass="14813">MDFISIPVTFGVGAYAFYKVIELFVRKRERLLLIDKLNSLENVNTTNINLSEIFGEGKLFKNQYLTLRIGSLLMGLGLGLLIGFIIVNASMGRVSDVSWEMAQTQSVIYGASTLLFGGMGLIAGFIAEIRLKKK</sequence>
<proteinExistence type="predicted"/>
<keyword evidence="1" id="KW-0472">Membrane</keyword>
<dbReference type="AlphaFoldDB" id="A0A644U6C8"/>